<gene>
    <name evidence="1" type="ORF">TM7x_03450</name>
</gene>
<sequence length="246" mass="28248">MNNHDIIKTFLPKQLDIKHLDLLQPALQKSNLIVYGEIHGIKENADIVYTLVKKTCIQRLAIEASPTVFDFINSVKINSYDFSLVDEDLFDSSILSLEMIKAIAILLQQNQLKELVFIDTFFDNLDEDAVIPPSPQEREKQLAKNILGIDDSLSTLCIMGQWHTQPKVVTDDETRHESALYRLRKTKPNVQFIHNIYRQGQLFNDGKIIELPDNQAIPSCYEIVQKTDIDFELHIPEATRISLCKK</sequence>
<evidence type="ECO:0000313" key="1">
    <source>
        <dbReference type="EMBL" id="AJA06932.1"/>
    </source>
</evidence>
<dbReference type="RefSeq" id="WP_039327825.1">
    <property type="nucleotide sequence ID" value="NZ_CP007496.1"/>
</dbReference>
<evidence type="ECO:0000313" key="2">
    <source>
        <dbReference type="Proteomes" id="UP000030902"/>
    </source>
</evidence>
<accession>A0A6S4GSR5</accession>
<dbReference type="Proteomes" id="UP000030902">
    <property type="component" value="Chromosome"/>
</dbReference>
<organism evidence="1 2">
    <name type="scientific">Candidatus Nanosynbacter lyticus</name>
    <dbReference type="NCBI Taxonomy" id="2093824"/>
    <lineage>
        <taxon>Bacteria</taxon>
        <taxon>Candidatus Saccharimonadota</taxon>
        <taxon>Candidatus Saccharimonadia</taxon>
        <taxon>Candidatus Nanosynbacterales</taxon>
        <taxon>Candidatus Nanosynbacteraceae</taxon>
        <taxon>Candidatus Nanosynbacter</taxon>
    </lineage>
</organism>
<dbReference type="KEGG" id="sox:TM7x_03450"/>
<dbReference type="EMBL" id="CP007496">
    <property type="protein sequence ID" value="AJA06932.1"/>
    <property type="molecule type" value="Genomic_DNA"/>
</dbReference>
<dbReference type="AlphaFoldDB" id="A0A6S4GSR5"/>
<protein>
    <recommendedName>
        <fullName evidence="3">Haem-binding uptake Tiki superfamily ChaN domain-containing protein</fullName>
    </recommendedName>
</protein>
<reference evidence="1 2" key="1">
    <citation type="journal article" date="2015" name="Proc. Natl. Acad. Sci. U.S.A.">
        <title>Cultivation of a human-associated TM7 phylotype reveals a reduced genome and epibiotic parasitic lifestyle.</title>
        <authorList>
            <person name="He X."/>
            <person name="McLean J.S."/>
            <person name="Edlund A."/>
            <person name="Yooseph S."/>
            <person name="Hall A.P."/>
            <person name="Liu S.Y."/>
            <person name="Dorrestein P.C."/>
            <person name="Esquenazi E."/>
            <person name="Hunter R.C."/>
            <person name="Cheng G."/>
            <person name="Nelson K.E."/>
            <person name="Lux R."/>
            <person name="Shi W."/>
        </authorList>
    </citation>
    <scope>NUCLEOTIDE SEQUENCE [LARGE SCALE GENOMIC DNA]</scope>
    <source>
        <strain evidence="1 2">TM7x</strain>
    </source>
</reference>
<evidence type="ECO:0008006" key="3">
    <source>
        <dbReference type="Google" id="ProtNLM"/>
    </source>
</evidence>
<keyword evidence="2" id="KW-1185">Reference proteome</keyword>
<proteinExistence type="predicted"/>
<name>A0A6S4GSR5_9BACT</name>